<feature type="compositionally biased region" description="Polar residues" evidence="1">
    <location>
        <begin position="534"/>
        <end position="544"/>
    </location>
</feature>
<protein>
    <submittedName>
        <fullName evidence="3">Uncharacterized protein</fullName>
    </submittedName>
</protein>
<feature type="compositionally biased region" description="Polar residues" evidence="1">
    <location>
        <begin position="489"/>
        <end position="502"/>
    </location>
</feature>
<accession>A0A1G1Z6L2</accession>
<keyword evidence="2" id="KW-0812">Transmembrane</keyword>
<feature type="transmembrane region" description="Helical" evidence="2">
    <location>
        <begin position="12"/>
        <end position="32"/>
    </location>
</feature>
<keyword evidence="2" id="KW-1133">Transmembrane helix</keyword>
<evidence type="ECO:0000256" key="1">
    <source>
        <dbReference type="SAM" id="MobiDB-lite"/>
    </source>
</evidence>
<feature type="compositionally biased region" description="Low complexity" evidence="1">
    <location>
        <begin position="520"/>
        <end position="533"/>
    </location>
</feature>
<dbReference type="Proteomes" id="UP000178515">
    <property type="component" value="Unassembled WGS sequence"/>
</dbReference>
<organism evidence="3 4">
    <name type="scientific">Candidatus Colwellbacteria bacterium RIFCSPHIGHO2_12_FULL_44_17</name>
    <dbReference type="NCBI Taxonomy" id="1797689"/>
    <lineage>
        <taxon>Bacteria</taxon>
        <taxon>Candidatus Colwelliibacteriota</taxon>
    </lineage>
</organism>
<feature type="region of interest" description="Disordered" evidence="1">
    <location>
        <begin position="488"/>
        <end position="564"/>
    </location>
</feature>
<sequence>MKRYNCFKTSLGILIGSITIAFVIISIGTATAESETDIVYPIAELGSCANKEECMAYCEKSENIDACLNFAEKYDLLSENEIEKGRKFAKVKIGPGGCTSHTSCEAYCSDVSHIEECVAFAEQNGLMEQEELEEAKKIKNALQKGAKMPGGCKNKETCEAYCESGEHVEECIAFAEAAGFMDPKEAEMVRKTGGKGPGGCKGKNECEAFCEKEENFESCLNFAAEHNLIPADQLEMARKTGGKGPGGCRGRACENYCNDSAHGEECFRFAKENGFLKEEDIRRMDEGKSKIKEALTQAPPEVATCLKSVVGEDILTKLDSGEFFGGPEIGEKMRSCFEQFMKPPEGQEGMPPFGGEFQGPGGCKGEAECKEYCASNPEECKAFAPSQTPFGEEGIQGRMQYQNPQMPMREFVGPGECRTPEECQKYCSEKPEACQGSKPAEEQMMQRNIMPYEGNVRPYPTQNLPCNSEEECLKYRQEMEMQYREQMQNKMPTQPQQGTMTPEQYKMMYPDGNYPKPPEGEQYQNYQYPNEPYSSASPDGNYPTQPSPPSEPVQESVPPPPPESLLFPLYPTAFILQVFFGLLGL</sequence>
<comment type="caution">
    <text evidence="3">The sequence shown here is derived from an EMBL/GenBank/DDBJ whole genome shotgun (WGS) entry which is preliminary data.</text>
</comment>
<dbReference type="EMBL" id="MHIX01000011">
    <property type="protein sequence ID" value="OGY59706.1"/>
    <property type="molecule type" value="Genomic_DNA"/>
</dbReference>
<proteinExistence type="predicted"/>
<dbReference type="AlphaFoldDB" id="A0A1G1Z6L2"/>
<evidence type="ECO:0000313" key="4">
    <source>
        <dbReference type="Proteomes" id="UP000178515"/>
    </source>
</evidence>
<keyword evidence="2" id="KW-0472">Membrane</keyword>
<reference evidence="3 4" key="1">
    <citation type="journal article" date="2016" name="Nat. Commun.">
        <title>Thousands of microbial genomes shed light on interconnected biogeochemical processes in an aquifer system.</title>
        <authorList>
            <person name="Anantharaman K."/>
            <person name="Brown C.T."/>
            <person name="Hug L.A."/>
            <person name="Sharon I."/>
            <person name="Castelle C.J."/>
            <person name="Probst A.J."/>
            <person name="Thomas B.C."/>
            <person name="Singh A."/>
            <person name="Wilkins M.J."/>
            <person name="Karaoz U."/>
            <person name="Brodie E.L."/>
            <person name="Williams K.H."/>
            <person name="Hubbard S.S."/>
            <person name="Banfield J.F."/>
        </authorList>
    </citation>
    <scope>NUCLEOTIDE SEQUENCE [LARGE SCALE GENOMIC DNA]</scope>
</reference>
<evidence type="ECO:0000313" key="3">
    <source>
        <dbReference type="EMBL" id="OGY59706.1"/>
    </source>
</evidence>
<name>A0A1G1Z6L2_9BACT</name>
<feature type="compositionally biased region" description="Pro residues" evidence="1">
    <location>
        <begin position="545"/>
        <end position="563"/>
    </location>
</feature>
<gene>
    <name evidence="3" type="ORF">A3F24_02310</name>
</gene>
<evidence type="ECO:0000256" key="2">
    <source>
        <dbReference type="SAM" id="Phobius"/>
    </source>
</evidence>